<keyword evidence="5" id="KW-1185">Reference proteome</keyword>
<dbReference type="AlphaFoldDB" id="A0A7X2V599"/>
<dbReference type="Pfam" id="PF01522">
    <property type="entry name" value="Polysacc_deac_1"/>
    <property type="match status" value="1"/>
</dbReference>
<dbReference type="OrthoDB" id="9778320at2"/>
<dbReference type="InterPro" id="IPR051398">
    <property type="entry name" value="Polysacch_Deacetylase"/>
</dbReference>
<keyword evidence="2" id="KW-0732">Signal</keyword>
<dbReference type="Gene3D" id="3.20.20.370">
    <property type="entry name" value="Glycoside hydrolase/deacetylase"/>
    <property type="match status" value="1"/>
</dbReference>
<proteinExistence type="predicted"/>
<reference evidence="4 5" key="1">
    <citation type="journal article" date="2017" name="Int. J. Syst. Evol. Microbiol.">
        <title>Bacillus mangrovi sp. nov., isolated from a sediment sample from a mangrove forest.</title>
        <authorList>
            <person name="Gupta V."/>
            <person name="Singh P.K."/>
            <person name="Korpole S."/>
            <person name="Tanuku N.R.S."/>
            <person name="Pinnaka A.K."/>
        </authorList>
    </citation>
    <scope>NUCLEOTIDE SEQUENCE [LARGE SCALE GENOMIC DNA]</scope>
    <source>
        <strain evidence="4 5">KCTC 33872</strain>
    </source>
</reference>
<dbReference type="EMBL" id="WMIB01000015">
    <property type="protein sequence ID" value="MTH54582.1"/>
    <property type="molecule type" value="Genomic_DNA"/>
</dbReference>
<comment type="caution">
    <text evidence="4">The sequence shown here is derived from an EMBL/GenBank/DDBJ whole genome shotgun (WGS) entry which is preliminary data.</text>
</comment>
<evidence type="ECO:0000313" key="4">
    <source>
        <dbReference type="EMBL" id="MTH54582.1"/>
    </source>
</evidence>
<dbReference type="GO" id="GO:0005975">
    <property type="term" value="P:carbohydrate metabolic process"/>
    <property type="evidence" value="ECO:0007669"/>
    <property type="project" value="InterPro"/>
</dbReference>
<evidence type="ECO:0000259" key="3">
    <source>
        <dbReference type="PROSITE" id="PS51677"/>
    </source>
</evidence>
<evidence type="ECO:0000256" key="2">
    <source>
        <dbReference type="ARBA" id="ARBA00022729"/>
    </source>
</evidence>
<accession>A0A7X2V599</accession>
<feature type="domain" description="NodB homology" evidence="3">
    <location>
        <begin position="135"/>
        <end position="307"/>
    </location>
</feature>
<comment type="subcellular location">
    <subcellularLocation>
        <location evidence="1">Secreted</location>
    </subcellularLocation>
</comment>
<dbReference type="GO" id="GO:0016810">
    <property type="term" value="F:hydrolase activity, acting on carbon-nitrogen (but not peptide) bonds"/>
    <property type="evidence" value="ECO:0007669"/>
    <property type="project" value="InterPro"/>
</dbReference>
<sequence>MQKVLFVLGSCLAVILFLLPYCYEHVKAALEQEPVLTSESGDTIHDIAQLAPPRNFHLKGDDRAKSVPVLLYHRILASHELAPTHYGADGTLSSTLITADQFKKQMNYLQANHYTTLSLSEFKAFMISGEPVPEKSVLITFDDGHKDNMVHAYPILRKNEQRAALFLITSEIRRSKEGYYPEKVQFASAPELETAADVFDYASHTHDYHQTDQQNAAFLVSRTEKEIVEDLNYSIAMLGGAEALAYPYGEKDRESVHAARKAGFQLGFSVNSGTAVPGKKLMEIPRNVIQSTTSMEDFIYLIEQNSK</sequence>
<dbReference type="PANTHER" id="PTHR34216">
    <property type="match status" value="1"/>
</dbReference>
<evidence type="ECO:0000256" key="1">
    <source>
        <dbReference type="ARBA" id="ARBA00004613"/>
    </source>
</evidence>
<gene>
    <name evidence="4" type="ORF">GKZ89_14355</name>
</gene>
<evidence type="ECO:0000313" key="5">
    <source>
        <dbReference type="Proteomes" id="UP000434639"/>
    </source>
</evidence>
<dbReference type="GO" id="GO:0005576">
    <property type="term" value="C:extracellular region"/>
    <property type="evidence" value="ECO:0007669"/>
    <property type="project" value="UniProtKB-SubCell"/>
</dbReference>
<name>A0A7X2V599_9BACI</name>
<dbReference type="PANTHER" id="PTHR34216:SF3">
    <property type="entry name" value="POLY-BETA-1,6-N-ACETYL-D-GLUCOSAMINE N-DEACETYLASE"/>
    <property type="match status" value="1"/>
</dbReference>
<protein>
    <submittedName>
        <fullName evidence="4">Polysaccharide deacetylase family protein</fullName>
    </submittedName>
</protein>
<dbReference type="InterPro" id="IPR011330">
    <property type="entry name" value="Glyco_hydro/deAcase_b/a-brl"/>
</dbReference>
<dbReference type="PROSITE" id="PS51677">
    <property type="entry name" value="NODB"/>
    <property type="match status" value="1"/>
</dbReference>
<organism evidence="4 5">
    <name type="scientific">Metabacillus mangrovi</name>
    <dbReference type="NCBI Taxonomy" id="1491830"/>
    <lineage>
        <taxon>Bacteria</taxon>
        <taxon>Bacillati</taxon>
        <taxon>Bacillota</taxon>
        <taxon>Bacilli</taxon>
        <taxon>Bacillales</taxon>
        <taxon>Bacillaceae</taxon>
        <taxon>Metabacillus</taxon>
    </lineage>
</organism>
<dbReference type="Proteomes" id="UP000434639">
    <property type="component" value="Unassembled WGS sequence"/>
</dbReference>
<dbReference type="SUPFAM" id="SSF88713">
    <property type="entry name" value="Glycoside hydrolase/deacetylase"/>
    <property type="match status" value="1"/>
</dbReference>
<dbReference type="InterPro" id="IPR002509">
    <property type="entry name" value="NODB_dom"/>
</dbReference>
<dbReference type="RefSeq" id="WP_155113090.1">
    <property type="nucleotide sequence ID" value="NZ_WMIB01000015.1"/>
</dbReference>